<protein>
    <recommendedName>
        <fullName evidence="3">FAD:protein FMN transferase</fullName>
    </recommendedName>
</protein>
<sequence length="288" mass="30796">MRKDKGEKEGFWILPSGQVFFDYGPVSMVVSAYRGGKLDTKLCSSAFSVIKGGLEEIHRYHELLRCYPSELDLENLSGIPLEMAQAVVNTRSQNLTPMAAVAGAMSDRVADFLQKNGAEKVVVNNGGDIAVRLSKGERLSLGVVYDVSCAGVNQVLNLEAEEGIGGIATSGLGGRSLTTGIASGVTAFSKYCRDADALATFLADCSYISSPRVHTELAGNVEPGSDIADQRVVTHLDVLGEEEIKRALAQVLEEGEKQYHKGKLLACIATVQGNTVHYDPGGLLKMEK</sequence>
<dbReference type="EMBL" id="JAMZFW010000005">
    <property type="protein sequence ID" value="MCP1101853.1"/>
    <property type="molecule type" value="Genomic_DNA"/>
</dbReference>
<evidence type="ECO:0008006" key="3">
    <source>
        <dbReference type="Google" id="ProtNLM"/>
    </source>
</evidence>
<evidence type="ECO:0000313" key="1">
    <source>
        <dbReference type="EMBL" id="MCP1101853.1"/>
    </source>
</evidence>
<dbReference type="InterPro" id="IPR003374">
    <property type="entry name" value="ApbE-like_sf"/>
</dbReference>
<reference evidence="1 2" key="1">
    <citation type="journal article" date="2022" name="Genome Biol. Evol.">
        <title>Host diet, physiology and behaviors set the stage for Lachnospiraceae cladogenesis.</title>
        <authorList>
            <person name="Vera-Ponce De Leon A."/>
            <person name="Schneider M."/>
            <person name="Jahnes B.C."/>
            <person name="Sadowski V."/>
            <person name="Camuy-Velez L.A."/>
            <person name="Duan J."/>
            <person name="Sabree Z.L."/>
        </authorList>
    </citation>
    <scope>NUCLEOTIDE SEQUENCE [LARGE SCALE GENOMIC DNA]</scope>
    <source>
        <strain evidence="1 2">PAL113</strain>
    </source>
</reference>
<organism evidence="1 2">
    <name type="scientific">Aequitasia blattaphilus</name>
    <dbReference type="NCBI Taxonomy" id="2949332"/>
    <lineage>
        <taxon>Bacteria</taxon>
        <taxon>Bacillati</taxon>
        <taxon>Bacillota</taxon>
        <taxon>Clostridia</taxon>
        <taxon>Lachnospirales</taxon>
        <taxon>Lachnospiraceae</taxon>
        <taxon>Aequitasia</taxon>
    </lineage>
</organism>
<proteinExistence type="predicted"/>
<dbReference type="RefSeq" id="WP_262065638.1">
    <property type="nucleotide sequence ID" value="NZ_JAMXOD010000005.1"/>
</dbReference>
<gene>
    <name evidence="1" type="ORF">NK125_05415</name>
</gene>
<accession>A0ABT1E7U0</accession>
<dbReference type="Proteomes" id="UP001523566">
    <property type="component" value="Unassembled WGS sequence"/>
</dbReference>
<dbReference type="Gene3D" id="3.10.520.10">
    <property type="entry name" value="ApbE-like domains"/>
    <property type="match status" value="1"/>
</dbReference>
<evidence type="ECO:0000313" key="2">
    <source>
        <dbReference type="Proteomes" id="UP001523566"/>
    </source>
</evidence>
<comment type="caution">
    <text evidence="1">The sequence shown here is derived from an EMBL/GenBank/DDBJ whole genome shotgun (WGS) entry which is preliminary data.</text>
</comment>
<keyword evidence="2" id="KW-1185">Reference proteome</keyword>
<name>A0ABT1E7U0_9FIRM</name>
<dbReference type="SUPFAM" id="SSF143631">
    <property type="entry name" value="ApbE-like"/>
    <property type="match status" value="1"/>
</dbReference>